<dbReference type="EMBL" id="CP003924">
    <property type="protein sequence ID" value="AGS35628.1"/>
    <property type="molecule type" value="Genomic_DNA"/>
</dbReference>
<dbReference type="OrthoDB" id="9780560at2"/>
<gene>
    <name evidence="10" type="ORF">B841_10780</name>
</gene>
<evidence type="ECO:0000259" key="9">
    <source>
        <dbReference type="Pfam" id="PF12704"/>
    </source>
</evidence>
<sequence>MARNSTMRKVSLRNIASHKLRLALTVLAVVLGTAFISGAFMFTNALSNTFDSAVNSAYSDVDAVVSGEEGAPGVTVEQRESIDGEDMVARTNVTASTTVVVATGGAEDPEPIQTGGGTSSLTIWYAPEDVVGNPIEMVDGSAPETAEEVAVNAAGAENFGVSVGDELLVVDPETRYEVTVTGMYEQELDQGASLMISVPENVYLDRYTDGTHAGELLVAGTDGTDPQELVDYLTATYPELGVETGEQLAEEVSELISTALDFVNYFLIAFGLVALLVGTFLIANTFSMIVAQRTKEFALLRALGASRGQITRSVILEAFIVGLIGSALGVLAGMGLVALIKAFMASQDAALPGSGLGLSTSAVIVPIVLGTVVTIISAWAPARKAGQVEPVEAMRSTEASTSQPLIVRTVAGVILLAVGILLGLGGALWEDGTTANRAWLVGGGALSLIVGFFLAGPALSLPIVPTFGRLIGAPFGAIGKLASTNSRRNPRRTSTTAFALALGIALVTVIGMLGQTMKNSVSDLLESNISADYVLTGPTTGSFPTPREVPQRAAETDGVAETITYSSIPVASDGIYSSSFGPGGGVSNVIQGDPADMVATEAIEGTTDISEDGMIATESFAAEQGWSVGDVLELTAPGISPAATDVEVVGIYEDNDILNSSVISQGAVERLELPNDITQILAVGVNGEEGIDMDQLRANLEDSVADLLVVQVMSQEDVTGMAGQSVNQMLNILYSLLALAIIIAILGIVNTLTLSVIERRQELGMLRAVGAQRRQVRTMIILESVQIAVFGAVAGVLLGLFLGWAFLEALSNTGIENIAVPWAMVGGVLVGSLVVGVLAAIFPAQRAAKTPPLDAISD</sequence>
<dbReference type="InterPro" id="IPR003838">
    <property type="entry name" value="ABC3_permease_C"/>
</dbReference>
<feature type="domain" description="ABC3 transporter permease C-terminal" evidence="8">
    <location>
        <begin position="269"/>
        <end position="389"/>
    </location>
</feature>
<protein>
    <submittedName>
        <fullName evidence="10">ABC transport system, permease</fullName>
    </submittedName>
</protein>
<feature type="transmembrane region" description="Helical" evidence="7">
    <location>
        <begin position="360"/>
        <end position="380"/>
    </location>
</feature>
<dbReference type="eggNOG" id="COG3127">
    <property type="taxonomic scope" value="Bacteria"/>
</dbReference>
<dbReference type="Proteomes" id="UP000015388">
    <property type="component" value="Chromosome"/>
</dbReference>
<keyword evidence="11" id="KW-1185">Reference proteome</keyword>
<evidence type="ECO:0000259" key="8">
    <source>
        <dbReference type="Pfam" id="PF02687"/>
    </source>
</evidence>
<reference evidence="10 11" key="1">
    <citation type="submission" date="2012-11" db="EMBL/GenBank/DDBJ databases">
        <title>The complete genome sequence of Corynebacterium maris Coryn-1 (=DSM 45190).</title>
        <authorList>
            <person name="Schaffert L."/>
            <person name="Albersmeier A."/>
            <person name="Kalinowski J."/>
            <person name="Ruckert C."/>
        </authorList>
    </citation>
    <scope>NUCLEOTIDE SEQUENCE [LARGE SCALE GENOMIC DNA]</scope>
    <source>
        <strain evidence="11">Coryn-1</strain>
    </source>
</reference>
<dbReference type="InterPro" id="IPR050250">
    <property type="entry name" value="Macrolide_Exporter_MacB"/>
</dbReference>
<feature type="transmembrane region" description="Helical" evidence="7">
    <location>
        <begin position="405"/>
        <end position="427"/>
    </location>
</feature>
<feature type="domain" description="MacB-like periplasmic core" evidence="9">
    <location>
        <begin position="23"/>
        <end position="235"/>
    </location>
</feature>
<evidence type="ECO:0000256" key="1">
    <source>
        <dbReference type="ARBA" id="ARBA00004651"/>
    </source>
</evidence>
<accession>S5TLQ9</accession>
<evidence type="ECO:0000313" key="11">
    <source>
        <dbReference type="Proteomes" id="UP000015388"/>
    </source>
</evidence>
<evidence type="ECO:0000313" key="10">
    <source>
        <dbReference type="EMBL" id="AGS35628.1"/>
    </source>
</evidence>
<feature type="transmembrane region" description="Helical" evidence="7">
    <location>
        <begin position="732"/>
        <end position="757"/>
    </location>
</feature>
<feature type="transmembrane region" description="Helical" evidence="7">
    <location>
        <begin position="314"/>
        <end position="340"/>
    </location>
</feature>
<feature type="transmembrane region" description="Helical" evidence="7">
    <location>
        <begin position="819"/>
        <end position="842"/>
    </location>
</feature>
<dbReference type="InterPro" id="IPR025857">
    <property type="entry name" value="MacB_PCD"/>
</dbReference>
<comment type="subcellular location">
    <subcellularLocation>
        <location evidence="1">Cell membrane</location>
        <topology evidence="1">Multi-pass membrane protein</topology>
    </subcellularLocation>
</comment>
<organism evidence="10 11">
    <name type="scientific">Corynebacterium maris DSM 45190</name>
    <dbReference type="NCBI Taxonomy" id="1224163"/>
    <lineage>
        <taxon>Bacteria</taxon>
        <taxon>Bacillati</taxon>
        <taxon>Actinomycetota</taxon>
        <taxon>Actinomycetes</taxon>
        <taxon>Mycobacteriales</taxon>
        <taxon>Corynebacteriaceae</taxon>
        <taxon>Corynebacterium</taxon>
    </lineage>
</organism>
<proteinExistence type="inferred from homology"/>
<feature type="transmembrane region" description="Helical" evidence="7">
    <location>
        <begin position="496"/>
        <end position="514"/>
    </location>
</feature>
<dbReference type="PANTHER" id="PTHR30572:SF4">
    <property type="entry name" value="ABC TRANSPORTER PERMEASE YTRF"/>
    <property type="match status" value="1"/>
</dbReference>
<feature type="transmembrane region" description="Helical" evidence="7">
    <location>
        <begin position="439"/>
        <end position="461"/>
    </location>
</feature>
<dbReference type="GO" id="GO:0005886">
    <property type="term" value="C:plasma membrane"/>
    <property type="evidence" value="ECO:0007669"/>
    <property type="project" value="UniProtKB-SubCell"/>
</dbReference>
<dbReference type="PANTHER" id="PTHR30572">
    <property type="entry name" value="MEMBRANE COMPONENT OF TRANSPORTER-RELATED"/>
    <property type="match status" value="1"/>
</dbReference>
<dbReference type="STRING" id="1224163.B841_10780"/>
<keyword evidence="5 7" id="KW-0472">Membrane</keyword>
<keyword evidence="2" id="KW-1003">Cell membrane</keyword>
<feature type="transmembrane region" description="Helical" evidence="7">
    <location>
        <begin position="778"/>
        <end position="807"/>
    </location>
</feature>
<keyword evidence="4 7" id="KW-1133">Transmembrane helix</keyword>
<dbReference type="HOGENOM" id="CLU_012341_1_0_11"/>
<evidence type="ECO:0000256" key="7">
    <source>
        <dbReference type="SAM" id="Phobius"/>
    </source>
</evidence>
<evidence type="ECO:0000256" key="5">
    <source>
        <dbReference type="ARBA" id="ARBA00023136"/>
    </source>
</evidence>
<dbReference type="AlphaFoldDB" id="S5TLQ9"/>
<dbReference type="KEGG" id="cmd:B841_10780"/>
<dbReference type="PATRIC" id="fig|1224163.3.peg.2174"/>
<feature type="domain" description="ABC3 transporter permease C-terminal" evidence="8">
    <location>
        <begin position="735"/>
        <end position="852"/>
    </location>
</feature>
<dbReference type="Pfam" id="PF12704">
    <property type="entry name" value="MacB_PCD"/>
    <property type="match status" value="2"/>
</dbReference>
<feature type="domain" description="MacB-like periplasmic core" evidence="9">
    <location>
        <begin position="493"/>
        <end position="701"/>
    </location>
</feature>
<keyword evidence="3 7" id="KW-0812">Transmembrane</keyword>
<evidence type="ECO:0000256" key="3">
    <source>
        <dbReference type="ARBA" id="ARBA00022692"/>
    </source>
</evidence>
<comment type="similarity">
    <text evidence="6">Belongs to the ABC-4 integral membrane protein family.</text>
</comment>
<name>S5TLQ9_9CORY</name>
<feature type="transmembrane region" description="Helical" evidence="7">
    <location>
        <begin position="265"/>
        <end position="291"/>
    </location>
</feature>
<evidence type="ECO:0000256" key="6">
    <source>
        <dbReference type="ARBA" id="ARBA00038076"/>
    </source>
</evidence>
<evidence type="ECO:0000256" key="2">
    <source>
        <dbReference type="ARBA" id="ARBA00022475"/>
    </source>
</evidence>
<dbReference type="Pfam" id="PF02687">
    <property type="entry name" value="FtsX"/>
    <property type="match status" value="2"/>
</dbReference>
<evidence type="ECO:0000256" key="4">
    <source>
        <dbReference type="ARBA" id="ARBA00022989"/>
    </source>
</evidence>
<dbReference type="GO" id="GO:0022857">
    <property type="term" value="F:transmembrane transporter activity"/>
    <property type="evidence" value="ECO:0007669"/>
    <property type="project" value="TreeGrafter"/>
</dbReference>